<dbReference type="PANTHER" id="PTHR15959">
    <property type="entry name" value="SYNTAXIN-18"/>
    <property type="match status" value="1"/>
</dbReference>
<evidence type="ECO:0000256" key="4">
    <source>
        <dbReference type="ARBA" id="ARBA00022692"/>
    </source>
</evidence>
<evidence type="ECO:0008006" key="12">
    <source>
        <dbReference type="Google" id="ProtNLM"/>
    </source>
</evidence>
<evidence type="ECO:0000313" key="10">
    <source>
        <dbReference type="EMBL" id="OZJ06990.1"/>
    </source>
</evidence>
<keyword evidence="8" id="KW-0472">Membrane</keyword>
<comment type="subcellular location">
    <subcellularLocation>
        <location evidence="1">Membrane</location>
        <topology evidence="1">Single-pass type IV membrane protein</topology>
    </subcellularLocation>
</comment>
<comment type="caution">
    <text evidence="10">The sequence shown here is derived from an EMBL/GenBank/DDBJ whole genome shotgun (WGS) entry which is preliminary data.</text>
</comment>
<proteinExistence type="inferred from homology"/>
<dbReference type="Proteomes" id="UP000242875">
    <property type="component" value="Unassembled WGS sequence"/>
</dbReference>
<keyword evidence="11" id="KW-1185">Reference proteome</keyword>
<evidence type="ECO:0000256" key="2">
    <source>
        <dbReference type="ARBA" id="ARBA00009063"/>
    </source>
</evidence>
<dbReference type="OrthoDB" id="342981at2759"/>
<dbReference type="GO" id="GO:0015031">
    <property type="term" value="P:protein transport"/>
    <property type="evidence" value="ECO:0007669"/>
    <property type="project" value="UniProtKB-KW"/>
</dbReference>
<dbReference type="AlphaFoldDB" id="A0A261Y8M4"/>
<organism evidence="10 11">
    <name type="scientific">Bifiguratus adelaidae</name>
    <dbReference type="NCBI Taxonomy" id="1938954"/>
    <lineage>
        <taxon>Eukaryota</taxon>
        <taxon>Fungi</taxon>
        <taxon>Fungi incertae sedis</taxon>
        <taxon>Mucoromycota</taxon>
        <taxon>Mucoromycotina</taxon>
        <taxon>Endogonomycetes</taxon>
        <taxon>Endogonales</taxon>
        <taxon>Endogonales incertae sedis</taxon>
        <taxon>Bifiguratus</taxon>
    </lineage>
</organism>
<keyword evidence="5" id="KW-0653">Protein transport</keyword>
<dbReference type="GO" id="GO:0031201">
    <property type="term" value="C:SNARE complex"/>
    <property type="evidence" value="ECO:0007669"/>
    <property type="project" value="TreeGrafter"/>
</dbReference>
<name>A0A261Y8M4_9FUNG</name>
<evidence type="ECO:0000256" key="7">
    <source>
        <dbReference type="ARBA" id="ARBA00023054"/>
    </source>
</evidence>
<evidence type="ECO:0000256" key="9">
    <source>
        <dbReference type="SAM" id="Coils"/>
    </source>
</evidence>
<feature type="coiled-coil region" evidence="9">
    <location>
        <begin position="209"/>
        <end position="240"/>
    </location>
</feature>
<keyword evidence="6" id="KW-1133">Transmembrane helix</keyword>
<dbReference type="EMBL" id="MVBO01000001">
    <property type="protein sequence ID" value="OZJ06990.1"/>
    <property type="molecule type" value="Genomic_DNA"/>
</dbReference>
<sequence>MDITHTFRSIVQQKAIHSKHTVQSPKQPNWKTLGDEFDKEAYRIAAHAGYAQPVKGPDGLSGPLTDKDRDEIDFQAKMIIRRCMERIRTLDEQENARQQNLVAPALPKWIAQAVVNLSTTQMDIVAVHRSGVLWWLNCKLMDASKIQKDQQEARVMRALEKSNNQLSNAIPRPKSSTLLGEPTHPTPTQIPAELAEEDEFERSLDPQELQQMQMENDAMLEELENTLDQVKGAEKALMDIASLQSELANHLAIQTAQTDKIYQDAIQDDGIGAHANGSSSFS</sequence>
<evidence type="ECO:0000256" key="8">
    <source>
        <dbReference type="ARBA" id="ARBA00023136"/>
    </source>
</evidence>
<keyword evidence="3" id="KW-0813">Transport</keyword>
<protein>
    <recommendedName>
        <fullName evidence="12">SNARE-complex protein Syntaxin-18 N-terminal domain-containing protein</fullName>
    </recommendedName>
</protein>
<dbReference type="PANTHER" id="PTHR15959:SF0">
    <property type="entry name" value="SYNTAXIN-18"/>
    <property type="match status" value="1"/>
</dbReference>
<dbReference type="GO" id="GO:0005783">
    <property type="term" value="C:endoplasmic reticulum"/>
    <property type="evidence" value="ECO:0007669"/>
    <property type="project" value="TreeGrafter"/>
</dbReference>
<accession>A0A261Y8M4</accession>
<evidence type="ECO:0000256" key="3">
    <source>
        <dbReference type="ARBA" id="ARBA00022448"/>
    </source>
</evidence>
<keyword evidence="7 9" id="KW-0175">Coiled coil</keyword>
<reference evidence="10 11" key="1">
    <citation type="journal article" date="2017" name="Mycologia">
        <title>Bifiguratus adelaidae, gen. et sp. nov., a new member of Mucoromycotina in endophytic and soil-dwelling habitats.</title>
        <authorList>
            <person name="Torres-Cruz T.J."/>
            <person name="Billingsley Tobias T.L."/>
            <person name="Almatruk M."/>
            <person name="Hesse C."/>
            <person name="Kuske C.R."/>
            <person name="Desiro A."/>
            <person name="Benucci G.M."/>
            <person name="Bonito G."/>
            <person name="Stajich J.E."/>
            <person name="Dunlap C."/>
            <person name="Arnold A.E."/>
            <person name="Porras-Alfaro A."/>
        </authorList>
    </citation>
    <scope>NUCLEOTIDE SEQUENCE [LARGE SCALE GENOMIC DNA]</scope>
    <source>
        <strain evidence="10 11">AZ0501</strain>
    </source>
</reference>
<evidence type="ECO:0000256" key="5">
    <source>
        <dbReference type="ARBA" id="ARBA00022927"/>
    </source>
</evidence>
<evidence type="ECO:0000256" key="6">
    <source>
        <dbReference type="ARBA" id="ARBA00022989"/>
    </source>
</evidence>
<evidence type="ECO:0000256" key="1">
    <source>
        <dbReference type="ARBA" id="ARBA00004211"/>
    </source>
</evidence>
<gene>
    <name evidence="10" type="ORF">BZG36_00197</name>
</gene>
<dbReference type="GO" id="GO:0006890">
    <property type="term" value="P:retrograde vesicle-mediated transport, Golgi to endoplasmic reticulum"/>
    <property type="evidence" value="ECO:0007669"/>
    <property type="project" value="TreeGrafter"/>
</dbReference>
<comment type="similarity">
    <text evidence="2">Belongs to the syntaxin family.</text>
</comment>
<keyword evidence="4" id="KW-0812">Transmembrane</keyword>
<evidence type="ECO:0000313" key="11">
    <source>
        <dbReference type="Proteomes" id="UP000242875"/>
    </source>
</evidence>